<feature type="compositionally biased region" description="Low complexity" evidence="1">
    <location>
        <begin position="606"/>
        <end position="620"/>
    </location>
</feature>
<proteinExistence type="predicted"/>
<feature type="compositionally biased region" description="Polar residues" evidence="1">
    <location>
        <begin position="442"/>
        <end position="451"/>
    </location>
</feature>
<feature type="region of interest" description="Disordered" evidence="1">
    <location>
        <begin position="816"/>
        <end position="1043"/>
    </location>
</feature>
<accession>A0AAW2RKA4</accession>
<feature type="compositionally biased region" description="Polar residues" evidence="1">
    <location>
        <begin position="1654"/>
        <end position="1666"/>
    </location>
</feature>
<comment type="caution">
    <text evidence="4">The sequence shown here is derived from an EMBL/GenBank/DDBJ whole genome shotgun (WGS) entry which is preliminary data.</text>
</comment>
<feature type="region of interest" description="Disordered" evidence="1">
    <location>
        <begin position="709"/>
        <end position="785"/>
    </location>
</feature>
<feature type="domain" description="DUF6857" evidence="3">
    <location>
        <begin position="1694"/>
        <end position="1750"/>
    </location>
</feature>
<dbReference type="InterPro" id="IPR049172">
    <property type="entry name" value="DUF6857_pln"/>
</dbReference>
<feature type="compositionally biased region" description="Basic and acidic residues" evidence="1">
    <location>
        <begin position="902"/>
        <end position="917"/>
    </location>
</feature>
<dbReference type="Pfam" id="PF21647">
    <property type="entry name" value="DUF6857"/>
    <property type="match status" value="2"/>
</dbReference>
<dbReference type="InterPro" id="IPR048297">
    <property type="entry name" value="DUF936_dom_pln"/>
</dbReference>
<protein>
    <submittedName>
        <fullName evidence="4">COP1-interacting protein 7</fullName>
    </submittedName>
</protein>
<dbReference type="PANTHER" id="PTHR31008">
    <property type="entry name" value="COP1-INTERACTING PROTEIN-RELATED"/>
    <property type="match status" value="1"/>
</dbReference>
<feature type="compositionally biased region" description="Polar residues" evidence="1">
    <location>
        <begin position="951"/>
        <end position="964"/>
    </location>
</feature>
<name>A0AAW2RKA4_9LAMI</name>
<feature type="compositionally biased region" description="Basic and acidic residues" evidence="1">
    <location>
        <begin position="567"/>
        <end position="605"/>
    </location>
</feature>
<feature type="region of interest" description="Disordered" evidence="1">
    <location>
        <begin position="188"/>
        <end position="285"/>
    </location>
</feature>
<feature type="compositionally biased region" description="Basic and acidic residues" evidence="1">
    <location>
        <begin position="1306"/>
        <end position="1319"/>
    </location>
</feature>
<feature type="compositionally biased region" description="Polar residues" evidence="1">
    <location>
        <begin position="682"/>
        <end position="691"/>
    </location>
</feature>
<dbReference type="EMBL" id="JACGWK010000001">
    <property type="protein sequence ID" value="KAL0380586.1"/>
    <property type="molecule type" value="Genomic_DNA"/>
</dbReference>
<sequence>MKSETPLDYAVFQLSPNCSRCELFVSGDGSTEKLASGLLKPFVAHLRIAEEQVASAAQSVKLEVGRRFVRFVSTPEVLELVNTFDAEMSQLEAARRIYSQGAGDQLSGGGGSGVTAADDATKKELLRAIDVRLAAVQQDLSTACTRAAGAGFNIDTVSELQMFADKFGADRLNEACGKFISVSDRRPEIINPCKSGTQDRALRSSCGSDMSIDEDPTTSPPHQGPATFQQPNPPPLTFPLRPTFSRESSVERDDGNNPNDAVPEKDRKDETSTPDETVSIQAAQTARRLSVQDRINLFENKQKEISGGKPVVVKSVELRRLSSDLSSSVGAAEKAVLRRWSGASDMSIDLSAEKKDSESPLCTPASTVVSQDKNVFNLNDETTQSSSVAKPEIKVIPSLSRVSDSRFKGVSFNNSELASESNESNSSLGSGGNDGLKDQVCGKNQSRSSLSGAKDRESLAENSTGFKTEGILGFGDLGKLKDPRIGQEVSVPETHIASKDQVSSSSQVRGFISKGSAQFEIPNHKQDFRLGDESVQQTKVKTMQKAAVKPRVIQEVVGSKIREAFASHYEGTERDSSSARQEIRSVGETQVAEKKASLRKKESCISEKVSSASVSSSEDSGPQRLKFNTQGLTAELSKKARAQQDESSFIGNSRPLFSGKVIMEAQEGLDSFSTPPPEQAQRVRQSKGNQELNDELKIKASELEKLFAEHKLRVPGDQSNSARKGRSGDTQREPLSSLHYGTPAADIAPRSSDSYQSTERTKFSKSSTKFNAASPIKTPDSQYNGDAINEKFSELSVSQGSRGKFYERYMQKRDAKLREEWSSNRAEKEARLKSMQDSLERNRSEMKAKISVSADRQDSVSSAHRRAERIKSYNKRSIMKGEQQHLDFGDSEDDEEALDFPEQNRLHGNRALDDTSFRDGVSGGAQGKKHLPNSRNLSSSTPRTLAAPVPRSSNKSSTINSGTRRMQLENLIAQSVPNFSDLRKENTNPSSGASKTTRSHVRNYARSRNVIDDVPIVSEDKSHRSQSLRKSSANPSDFREMSSMDSDGVVLTPIKFDGEVLKNVGTKPFLKRGSRTSFVARTNIAGQKASVGSELMNEEENEDMESGLADIVNTLRDEGGQEFETLNTEGQEILDNEKPSLELEADKFINSGSDNGDDPLTFSHVDRALGSKLPAVLPRGFLHAEPIQDWPESPVSWNSHTQHPFSYPHEMSDVDASVDSPVGSPASWNSHSLNQLEADAARMRKKWGTAQKPMLVAHSSNNVSRKDMPRGFKRLLKFGRKSRGSESLVDWISATTSEGDDDTEDGRDPANRSSEDLRKSRMGFSHVQPSDDSFNESEFFNESVQSLQNSIPAPPANFKLREDHMSGSSIKANDDYRYVSRPLRSALLVVNITVLEHHSFPRTLYVAFLQDDDSVSCFETGKTMASLVPGVLIKLLQSINSNLKVRGEYRSVLLQVISIVPAISGSELWPDHGFFIKVSDSSHSTYVSLSREDTDLILNNKLQLGQFFYVEKMEPGTPVPILVGVRPVPGRHPFVGNPKDLMQLLEASEGTLQLDQENGMNVKLNELLDTKEETAKKKIVIKEEKTAVASRYMQGFLKQKSEGKETDQSSGGKDSENESSGVAKRVGPLKGKQNEHKGQSRASSPSRDRPDAVTQKSDTDSFSSKPDVTASKFLAVKCTNKQENINLNCVPNSSNKKQSPEALSWSNLPATLVKPGKGMLRRGNLASLVAAEAQKEANTAANLTKCLRSVTRTLRTSSELTGADKLEWSKGDGTKENMELRKILANETQSWFLNFLGDALEIGFHGGSQEKKGKESAARVVEQNNHIASTLSQLKQANEWLDKLRSNSSLEKSDLLETIDRLKQKVYACLLVHVDSAASALESRKLP</sequence>
<feature type="compositionally biased region" description="Acidic residues" evidence="1">
    <location>
        <begin position="889"/>
        <end position="899"/>
    </location>
</feature>
<reference evidence="4" key="1">
    <citation type="submission" date="2020-06" db="EMBL/GenBank/DDBJ databases">
        <authorList>
            <person name="Li T."/>
            <person name="Hu X."/>
            <person name="Zhang T."/>
            <person name="Song X."/>
            <person name="Zhang H."/>
            <person name="Dai N."/>
            <person name="Sheng W."/>
            <person name="Hou X."/>
            <person name="Wei L."/>
        </authorList>
    </citation>
    <scope>NUCLEOTIDE SEQUENCE</scope>
    <source>
        <strain evidence="4">G01</strain>
        <tissue evidence="4">Leaf</tissue>
    </source>
</reference>
<feature type="domain" description="DUF936" evidence="2">
    <location>
        <begin position="1427"/>
        <end position="1542"/>
    </location>
</feature>
<feature type="region of interest" description="Disordered" evidence="1">
    <location>
        <begin position="414"/>
        <end position="462"/>
    </location>
</feature>
<evidence type="ECO:0000259" key="3">
    <source>
        <dbReference type="Pfam" id="PF21647"/>
    </source>
</evidence>
<feature type="compositionally biased region" description="Basic residues" evidence="1">
    <location>
        <begin position="863"/>
        <end position="878"/>
    </location>
</feature>
<evidence type="ECO:0000259" key="2">
    <source>
        <dbReference type="Pfam" id="PF06075"/>
    </source>
</evidence>
<reference evidence="4" key="2">
    <citation type="journal article" date="2024" name="Plant">
        <title>Genomic evolution and insights into agronomic trait innovations of Sesamum species.</title>
        <authorList>
            <person name="Miao H."/>
            <person name="Wang L."/>
            <person name="Qu L."/>
            <person name="Liu H."/>
            <person name="Sun Y."/>
            <person name="Le M."/>
            <person name="Wang Q."/>
            <person name="Wei S."/>
            <person name="Zheng Y."/>
            <person name="Lin W."/>
            <person name="Duan Y."/>
            <person name="Cao H."/>
            <person name="Xiong S."/>
            <person name="Wang X."/>
            <person name="Wei L."/>
            <person name="Li C."/>
            <person name="Ma Q."/>
            <person name="Ju M."/>
            <person name="Zhao R."/>
            <person name="Li G."/>
            <person name="Mu C."/>
            <person name="Tian Q."/>
            <person name="Mei H."/>
            <person name="Zhang T."/>
            <person name="Gao T."/>
            <person name="Zhang H."/>
        </authorList>
    </citation>
    <scope>NUCLEOTIDE SEQUENCE</scope>
    <source>
        <strain evidence="4">G01</strain>
    </source>
</reference>
<organism evidence="4">
    <name type="scientific">Sesamum angustifolium</name>
    <dbReference type="NCBI Taxonomy" id="2727405"/>
    <lineage>
        <taxon>Eukaryota</taxon>
        <taxon>Viridiplantae</taxon>
        <taxon>Streptophyta</taxon>
        <taxon>Embryophyta</taxon>
        <taxon>Tracheophyta</taxon>
        <taxon>Spermatophyta</taxon>
        <taxon>Magnoliopsida</taxon>
        <taxon>eudicotyledons</taxon>
        <taxon>Gunneridae</taxon>
        <taxon>Pentapetalae</taxon>
        <taxon>asterids</taxon>
        <taxon>lamiids</taxon>
        <taxon>Lamiales</taxon>
        <taxon>Pedaliaceae</taxon>
        <taxon>Sesamum</taxon>
    </lineage>
</organism>
<evidence type="ECO:0000313" key="4">
    <source>
        <dbReference type="EMBL" id="KAL0380586.1"/>
    </source>
</evidence>
<feature type="compositionally biased region" description="Polar residues" evidence="1">
    <location>
        <begin position="987"/>
        <end position="996"/>
    </location>
</feature>
<gene>
    <name evidence="4" type="ORF">Sangu_0122900</name>
</gene>
<feature type="compositionally biased region" description="Polar residues" evidence="1">
    <location>
        <begin position="933"/>
        <end position="943"/>
    </location>
</feature>
<feature type="compositionally biased region" description="Basic and acidic residues" evidence="1">
    <location>
        <begin position="816"/>
        <end position="848"/>
    </location>
</feature>
<evidence type="ECO:0000256" key="1">
    <source>
        <dbReference type="SAM" id="MobiDB-lite"/>
    </source>
</evidence>
<feature type="compositionally biased region" description="Polar residues" evidence="1">
    <location>
        <begin position="751"/>
        <end position="771"/>
    </location>
</feature>
<feature type="domain" description="DUF6857" evidence="3">
    <location>
        <begin position="1760"/>
        <end position="1881"/>
    </location>
</feature>
<dbReference type="Pfam" id="PF06075">
    <property type="entry name" value="DUF936"/>
    <property type="match status" value="1"/>
</dbReference>
<feature type="compositionally biased region" description="Basic and acidic residues" evidence="1">
    <location>
        <begin position="262"/>
        <end position="271"/>
    </location>
</feature>
<feature type="region of interest" description="Disordered" evidence="1">
    <location>
        <begin position="1596"/>
        <end position="1666"/>
    </location>
</feature>
<feature type="compositionally biased region" description="Polar residues" evidence="1">
    <location>
        <begin position="274"/>
        <end position="284"/>
    </location>
</feature>
<feature type="region of interest" description="Disordered" evidence="1">
    <location>
        <begin position="567"/>
        <end position="696"/>
    </location>
</feature>
<feature type="region of interest" description="Disordered" evidence="1">
    <location>
        <begin position="1289"/>
        <end position="1333"/>
    </location>
</feature>
<feature type="compositionally biased region" description="Low complexity" evidence="1">
    <location>
        <begin position="414"/>
        <end position="428"/>
    </location>
</feature>
<dbReference type="PANTHER" id="PTHR31008:SF15">
    <property type="entry name" value="GPI-ANCHORED ADHESIN-LIKE PROTEIN"/>
    <property type="match status" value="1"/>
</dbReference>